<name>A0A975HCA1_9SPHN</name>
<dbReference type="PROSITE" id="PS01124">
    <property type="entry name" value="HTH_ARAC_FAMILY_2"/>
    <property type="match status" value="1"/>
</dbReference>
<protein>
    <submittedName>
        <fullName evidence="5">Helix-turn-helix domain-containing protein</fullName>
    </submittedName>
</protein>
<dbReference type="PROSITE" id="PS00041">
    <property type="entry name" value="HTH_ARAC_FAMILY_1"/>
    <property type="match status" value="1"/>
</dbReference>
<reference evidence="5" key="2">
    <citation type="submission" date="2021-04" db="EMBL/GenBank/DDBJ databases">
        <title>Isolation and genomic analysis of the ibuprofen-degrading bacterium Sphingomonas strain MPO218.</title>
        <authorList>
            <person name="Aulestia M."/>
            <person name="Flores A."/>
            <person name="Mangas E.L."/>
            <person name="Perez-Pulido A.J."/>
            <person name="Santero E."/>
            <person name="Camacho E.M."/>
        </authorList>
    </citation>
    <scope>NUCLEOTIDE SEQUENCE</scope>
    <source>
        <strain evidence="5">MPO218</strain>
    </source>
</reference>
<feature type="domain" description="HTH araC/xylS-type" evidence="4">
    <location>
        <begin position="246"/>
        <end position="346"/>
    </location>
</feature>
<dbReference type="GO" id="GO:0003700">
    <property type="term" value="F:DNA-binding transcription factor activity"/>
    <property type="evidence" value="ECO:0007669"/>
    <property type="project" value="InterPro"/>
</dbReference>
<evidence type="ECO:0000256" key="3">
    <source>
        <dbReference type="ARBA" id="ARBA00023163"/>
    </source>
</evidence>
<dbReference type="InterPro" id="IPR018060">
    <property type="entry name" value="HTH_AraC"/>
</dbReference>
<keyword evidence="1" id="KW-0805">Transcription regulation</keyword>
<dbReference type="InterPro" id="IPR009057">
    <property type="entry name" value="Homeodomain-like_sf"/>
</dbReference>
<dbReference type="SMART" id="SM00342">
    <property type="entry name" value="HTH_ARAC"/>
    <property type="match status" value="1"/>
</dbReference>
<gene>
    <name evidence="5" type="ORF">HRJ34_17930</name>
</gene>
<reference evidence="5" key="1">
    <citation type="submission" date="2020-07" db="EMBL/GenBank/DDBJ databases">
        <authorList>
            <person name="Camacho E."/>
        </authorList>
    </citation>
    <scope>NUCLEOTIDE SEQUENCE</scope>
    <source>
        <strain evidence="5">MPO218</strain>
    </source>
</reference>
<dbReference type="InterPro" id="IPR035418">
    <property type="entry name" value="AraC-bd_2"/>
</dbReference>
<dbReference type="PRINTS" id="PR00032">
    <property type="entry name" value="HTHARAC"/>
</dbReference>
<evidence type="ECO:0000259" key="4">
    <source>
        <dbReference type="PROSITE" id="PS01124"/>
    </source>
</evidence>
<dbReference type="Pfam" id="PF12833">
    <property type="entry name" value="HTH_18"/>
    <property type="match status" value="1"/>
</dbReference>
<keyword evidence="3" id="KW-0804">Transcription</keyword>
<evidence type="ECO:0000313" key="5">
    <source>
        <dbReference type="EMBL" id="QTH20220.1"/>
    </source>
</evidence>
<dbReference type="Gene3D" id="1.10.10.60">
    <property type="entry name" value="Homeodomain-like"/>
    <property type="match status" value="1"/>
</dbReference>
<dbReference type="GO" id="GO:0043565">
    <property type="term" value="F:sequence-specific DNA binding"/>
    <property type="evidence" value="ECO:0007669"/>
    <property type="project" value="InterPro"/>
</dbReference>
<organism evidence="5 6">
    <name type="scientific">Rhizorhabdus wittichii</name>
    <dbReference type="NCBI Taxonomy" id="160791"/>
    <lineage>
        <taxon>Bacteria</taxon>
        <taxon>Pseudomonadati</taxon>
        <taxon>Pseudomonadota</taxon>
        <taxon>Alphaproteobacteria</taxon>
        <taxon>Sphingomonadales</taxon>
        <taxon>Sphingomonadaceae</taxon>
        <taxon>Rhizorhabdus</taxon>
    </lineage>
</organism>
<dbReference type="RefSeq" id="WP_083434632.1">
    <property type="nucleotide sequence ID" value="NZ_CP059319.1"/>
</dbReference>
<dbReference type="InterPro" id="IPR020449">
    <property type="entry name" value="Tscrpt_reg_AraC-type_HTH"/>
</dbReference>
<dbReference type="EMBL" id="CP059319">
    <property type="protein sequence ID" value="QTH20220.1"/>
    <property type="molecule type" value="Genomic_DNA"/>
</dbReference>
<dbReference type="AlphaFoldDB" id="A0A975HCA1"/>
<dbReference type="InterPro" id="IPR018062">
    <property type="entry name" value="HTH_AraC-typ_CS"/>
</dbReference>
<evidence type="ECO:0000313" key="6">
    <source>
        <dbReference type="Proteomes" id="UP000664914"/>
    </source>
</evidence>
<evidence type="ECO:0000256" key="2">
    <source>
        <dbReference type="ARBA" id="ARBA00023125"/>
    </source>
</evidence>
<sequence>MTVGYPAYREQALGSWLPVHESWTHSAPVVAPQHPGTLLALSPAEADHRVDEWGRGISELFTDLKFEAVEPTTFGGRIETIRRGDLLVSHIAADAQRVRHDEDDARPLERFFLNVQLEGAGAVDSERGEVRLAIGDCVLIDPNQSYVLDFESRFRQLCIQLPDWWLRERLRMAPERVMGVPISLQREGGTVLRAALEAIINLPLNDNGSAPELVELFGDAMARILRITAQADHYRPPPPMEQAFFARLRQFISENFRDEAVSPASVASALGCSVRYVHKTCNSHGTTFGRLLINTRLKAAAQALVMAAKRDRVSTIGYDSGFADSSHFSRVFRQKFGVSPKRYREMTARPSATE</sequence>
<evidence type="ECO:0000256" key="1">
    <source>
        <dbReference type="ARBA" id="ARBA00023015"/>
    </source>
</evidence>
<keyword evidence="2" id="KW-0238">DNA-binding</keyword>
<accession>A0A975HCA1</accession>
<dbReference type="Proteomes" id="UP000664914">
    <property type="component" value="Chromosome"/>
</dbReference>
<dbReference type="SUPFAM" id="SSF46689">
    <property type="entry name" value="Homeodomain-like"/>
    <property type="match status" value="1"/>
</dbReference>
<proteinExistence type="predicted"/>
<dbReference type="PANTHER" id="PTHR46796:SF6">
    <property type="entry name" value="ARAC SUBFAMILY"/>
    <property type="match status" value="1"/>
</dbReference>
<dbReference type="Pfam" id="PF14525">
    <property type="entry name" value="AraC_binding_2"/>
    <property type="match status" value="1"/>
</dbReference>
<dbReference type="InterPro" id="IPR050204">
    <property type="entry name" value="AraC_XylS_family_regulators"/>
</dbReference>
<dbReference type="PANTHER" id="PTHR46796">
    <property type="entry name" value="HTH-TYPE TRANSCRIPTIONAL ACTIVATOR RHAS-RELATED"/>
    <property type="match status" value="1"/>
</dbReference>